<reference evidence="2 3" key="1">
    <citation type="journal article" date="2016" name="Nat. Commun.">
        <title>Thousands of microbial genomes shed light on interconnected biogeochemical processes in an aquifer system.</title>
        <authorList>
            <person name="Anantharaman K."/>
            <person name="Brown C.T."/>
            <person name="Hug L.A."/>
            <person name="Sharon I."/>
            <person name="Castelle C.J."/>
            <person name="Probst A.J."/>
            <person name="Thomas B.C."/>
            <person name="Singh A."/>
            <person name="Wilkins M.J."/>
            <person name="Karaoz U."/>
            <person name="Brodie E.L."/>
            <person name="Williams K.H."/>
            <person name="Hubbard S.S."/>
            <person name="Banfield J.F."/>
        </authorList>
    </citation>
    <scope>NUCLEOTIDE SEQUENCE [LARGE SCALE GENOMIC DNA]</scope>
</reference>
<feature type="transmembrane region" description="Helical" evidence="1">
    <location>
        <begin position="31"/>
        <end position="48"/>
    </location>
</feature>
<keyword evidence="1" id="KW-1133">Transmembrane helix</keyword>
<name>A0A1F7TXU6_9BACT</name>
<dbReference type="STRING" id="1802389.A3C17_02295"/>
<dbReference type="AlphaFoldDB" id="A0A1F7TXU6"/>
<dbReference type="EMBL" id="MGDX01000024">
    <property type="protein sequence ID" value="OGL70792.1"/>
    <property type="molecule type" value="Genomic_DNA"/>
</dbReference>
<comment type="caution">
    <text evidence="2">The sequence shown here is derived from an EMBL/GenBank/DDBJ whole genome shotgun (WGS) entry which is preliminary data.</text>
</comment>
<evidence type="ECO:0000256" key="1">
    <source>
        <dbReference type="SAM" id="Phobius"/>
    </source>
</evidence>
<keyword evidence="1" id="KW-0812">Transmembrane</keyword>
<accession>A0A1F7TXU6</accession>
<protein>
    <submittedName>
        <fullName evidence="2">Uncharacterized protein</fullName>
    </submittedName>
</protein>
<evidence type="ECO:0000313" key="3">
    <source>
        <dbReference type="Proteomes" id="UP000177097"/>
    </source>
</evidence>
<organism evidence="2 3">
    <name type="scientific">Candidatus Uhrbacteria bacterium RIFCSPHIGHO2_02_FULL_53_13</name>
    <dbReference type="NCBI Taxonomy" id="1802389"/>
    <lineage>
        <taxon>Bacteria</taxon>
        <taxon>Candidatus Uhriibacteriota</taxon>
    </lineage>
</organism>
<gene>
    <name evidence="2" type="ORF">A3C17_02295</name>
</gene>
<feature type="transmembrane region" description="Helical" evidence="1">
    <location>
        <begin position="60"/>
        <end position="79"/>
    </location>
</feature>
<dbReference type="Proteomes" id="UP000177097">
    <property type="component" value="Unassembled WGS sequence"/>
</dbReference>
<proteinExistence type="predicted"/>
<evidence type="ECO:0000313" key="2">
    <source>
        <dbReference type="EMBL" id="OGL70792.1"/>
    </source>
</evidence>
<sequence>MADQKKGLRILGWIVGILVLISGVFGFGSGVLYAIIVIIAGLLIIPPAHDLIAKKMGAKMALWPKWIVIVVLLIVAGYVQQ</sequence>
<keyword evidence="1" id="KW-0472">Membrane</keyword>